<dbReference type="PANTHER" id="PTHR37323:SF1">
    <property type="entry name" value="L-ORNITHINE N(ALPHA)-ACYLTRANSFERASE"/>
    <property type="match status" value="1"/>
</dbReference>
<evidence type="ECO:0000256" key="1">
    <source>
        <dbReference type="ARBA" id="ARBA00005189"/>
    </source>
</evidence>
<dbReference type="EMBL" id="HG934468">
    <property type="protein sequence ID" value="CDN32021.1"/>
    <property type="molecule type" value="Genomic_DNA"/>
</dbReference>
<protein>
    <submittedName>
        <fullName evidence="6">Hemolysin A</fullName>
    </submittedName>
</protein>
<dbReference type="PANTHER" id="PTHR37323">
    <property type="entry name" value="GCN5-RELATED N-ACETYLTRANSFERASE"/>
    <property type="match status" value="1"/>
</dbReference>
<dbReference type="OrthoDB" id="1113830at2"/>
<gene>
    <name evidence="6" type="ORF">BN938_1943</name>
</gene>
<evidence type="ECO:0000256" key="4">
    <source>
        <dbReference type="ARBA" id="ARBA00023098"/>
    </source>
</evidence>
<evidence type="ECO:0000256" key="5">
    <source>
        <dbReference type="ARBA" id="ARBA00023315"/>
    </source>
</evidence>
<dbReference type="KEGG" id="rbc:BN938_1943"/>
<dbReference type="HOGENOM" id="CLU_033329_0_0_10"/>
<dbReference type="AlphaFoldDB" id="A0A060R8X8"/>
<dbReference type="PATRIC" id="fig|1433126.3.peg.1920"/>
<keyword evidence="4" id="KW-0443">Lipid metabolism</keyword>
<dbReference type="GO" id="GO:0006629">
    <property type="term" value="P:lipid metabolic process"/>
    <property type="evidence" value="ECO:0007669"/>
    <property type="project" value="UniProtKB-KW"/>
</dbReference>
<dbReference type="GO" id="GO:0016746">
    <property type="term" value="F:acyltransferase activity"/>
    <property type="evidence" value="ECO:0007669"/>
    <property type="project" value="UniProtKB-KW"/>
</dbReference>
<keyword evidence="5" id="KW-0012">Acyltransferase</keyword>
<evidence type="ECO:0000313" key="6">
    <source>
        <dbReference type="EMBL" id="CDN32021.1"/>
    </source>
</evidence>
<reference evidence="6 7" key="1">
    <citation type="journal article" date="2015" name="Genome Announc.">
        <title>Complete Genome Sequence of the Novel Leech Symbiont Mucinivorans hirudinis M3T.</title>
        <authorList>
            <person name="Nelson M.C."/>
            <person name="Bomar L."/>
            <person name="Graf J."/>
        </authorList>
    </citation>
    <scope>NUCLEOTIDE SEQUENCE [LARGE SCALE GENOMIC DNA]</scope>
    <source>
        <strain evidence="7">M3</strain>
    </source>
</reference>
<evidence type="ECO:0000256" key="2">
    <source>
        <dbReference type="ARBA" id="ARBA00022516"/>
    </source>
</evidence>
<keyword evidence="3" id="KW-0808">Transferase</keyword>
<comment type="pathway">
    <text evidence="1">Lipid metabolism.</text>
</comment>
<name>A0A060R8X8_9BACT</name>
<dbReference type="Proteomes" id="UP000027616">
    <property type="component" value="Chromosome I"/>
</dbReference>
<evidence type="ECO:0000313" key="7">
    <source>
        <dbReference type="Proteomes" id="UP000027616"/>
    </source>
</evidence>
<dbReference type="SUPFAM" id="SSF55729">
    <property type="entry name" value="Acyl-CoA N-acyltransferases (Nat)"/>
    <property type="match status" value="1"/>
</dbReference>
<keyword evidence="2" id="KW-0444">Lipid biosynthesis</keyword>
<dbReference type="Pfam" id="PF13444">
    <property type="entry name" value="Acetyltransf_5"/>
    <property type="match status" value="1"/>
</dbReference>
<dbReference type="eggNOG" id="COG3176">
    <property type="taxonomic scope" value="Bacteria"/>
</dbReference>
<dbReference type="InterPro" id="IPR052351">
    <property type="entry name" value="Ornithine_N-alpha-AT"/>
</dbReference>
<evidence type="ECO:0000256" key="3">
    <source>
        <dbReference type="ARBA" id="ARBA00022679"/>
    </source>
</evidence>
<accession>A0A060R8X8</accession>
<organism evidence="6 7">
    <name type="scientific">Mucinivorans hirudinis</name>
    <dbReference type="NCBI Taxonomy" id="1433126"/>
    <lineage>
        <taxon>Bacteria</taxon>
        <taxon>Pseudomonadati</taxon>
        <taxon>Bacteroidota</taxon>
        <taxon>Bacteroidia</taxon>
        <taxon>Bacteroidales</taxon>
        <taxon>Rikenellaceae</taxon>
        <taxon>Mucinivorans</taxon>
    </lineage>
</organism>
<dbReference type="STRING" id="1433126.BN938_1943"/>
<proteinExistence type="predicted"/>
<dbReference type="InterPro" id="IPR016181">
    <property type="entry name" value="Acyl_CoA_acyltransferase"/>
</dbReference>
<sequence length="311" mass="36272">MTPIIEPIDKELLQAELTDELLWRQTNKAGNLIYIFRAAQAPAVMREVGRLRELTFRNAGGGTGKAVDIDEYDTDPDGYYQLIVWDPREREIWGGYRYIIPRSSYPRCLSTEHYFSFSDRFRMKYLPYTIELGRSFIQPKFQAGSAGFKGLFALDNLWDGIGSVIVSNPDIKYLFGKVTMYDNYNREAKKLLIYFLRKYFPDHENLIHTKYPANLWIDEQKMSDIFSGRTFGEDYKILSKYVRDYQEVIPPLINSYMQLSPTMKVFETAVNPDFGNVEETGILLTIGDLYKERISRHFVDDCIKGAFKHQE</sequence>
<keyword evidence="7" id="KW-1185">Reference proteome</keyword>